<gene>
    <name evidence="2" type="ORF">C3R40_024610</name>
</gene>
<dbReference type="Gene3D" id="6.20.450.20">
    <property type="match status" value="1"/>
</dbReference>
<evidence type="ECO:0000313" key="2">
    <source>
        <dbReference type="EMBL" id="MEX3189793.1"/>
    </source>
</evidence>
<feature type="domain" description="Stability determinant" evidence="1">
    <location>
        <begin position="19"/>
        <end position="49"/>
    </location>
</feature>
<proteinExistence type="predicted"/>
<dbReference type="InterPro" id="IPR048851">
    <property type="entry name" value="PaaA2_dom"/>
</dbReference>
<comment type="caution">
    <text evidence="2">The sequence shown here is derived from an EMBL/GenBank/DDBJ whole genome shotgun (WGS) entry which is preliminary data.</text>
</comment>
<reference evidence="2 3" key="1">
    <citation type="submission" date="2024-07" db="EMBL/GenBank/DDBJ databases">
        <title>Making a pathogen? Evaluating the impact of protist predation on the evolution of virulence in Serratia marcescens.</title>
        <authorList>
            <person name="Hopkins H."/>
            <person name="Lopezguerra C."/>
            <person name="Lau M.-J."/>
        </authorList>
    </citation>
    <scope>NUCLEOTIDE SEQUENCE [LARGE SCALE GENOMIC DNA]</scope>
    <source>
        <strain evidence="2 3">KZ19</strain>
    </source>
</reference>
<name>A0AB35ZA55_SERMA</name>
<organism evidence="2 3">
    <name type="scientific">Serratia marcescens</name>
    <dbReference type="NCBI Taxonomy" id="615"/>
    <lineage>
        <taxon>Bacteria</taxon>
        <taxon>Pseudomonadati</taxon>
        <taxon>Pseudomonadota</taxon>
        <taxon>Gammaproteobacteria</taxon>
        <taxon>Enterobacterales</taxon>
        <taxon>Yersiniaceae</taxon>
        <taxon>Serratia</taxon>
    </lineage>
</organism>
<dbReference type="EMBL" id="PQGI02000005">
    <property type="protein sequence ID" value="MEX3189793.1"/>
    <property type="molecule type" value="Genomic_DNA"/>
</dbReference>
<reference evidence="2 3" key="2">
    <citation type="submission" date="2024-07" db="EMBL/GenBank/DDBJ databases">
        <authorList>
            <person name="Raymann K."/>
        </authorList>
    </citation>
    <scope>NUCLEOTIDE SEQUENCE [LARGE SCALE GENOMIC DNA]</scope>
    <source>
        <strain evidence="2 3">KZ19</strain>
    </source>
</reference>
<dbReference type="GeneID" id="64310511"/>
<evidence type="ECO:0000259" key="1">
    <source>
        <dbReference type="Pfam" id="PF21217"/>
    </source>
</evidence>
<dbReference type="RefSeq" id="WP_223524348.1">
    <property type="nucleotide sequence ID" value="NZ_CAMIRL010000009.1"/>
</dbReference>
<sequence length="66" mass="7527">MMSILLLPTVAKMENEEHTQGYERWFLERVQEAMDEPWPGIPHDDVMAEMDAVIAAAEARINAKQA</sequence>
<accession>A0AB35ZA55</accession>
<evidence type="ECO:0000313" key="3">
    <source>
        <dbReference type="Proteomes" id="UP000237365"/>
    </source>
</evidence>
<dbReference type="AlphaFoldDB" id="A0AB35ZA55"/>
<dbReference type="Proteomes" id="UP000237365">
    <property type="component" value="Unassembled WGS sequence"/>
</dbReference>
<protein>
    <submittedName>
        <fullName evidence="2">Stability determinant</fullName>
    </submittedName>
</protein>
<dbReference type="Pfam" id="PF21217">
    <property type="entry name" value="PaaA2"/>
    <property type="match status" value="1"/>
</dbReference>